<dbReference type="EMBL" id="KN549489">
    <property type="protein sequence ID" value="KHJ97238.1"/>
    <property type="molecule type" value="Genomic_DNA"/>
</dbReference>
<dbReference type="PANTHER" id="PTHR13283:SF10">
    <property type="entry name" value="FERM DOMAIN-CONTAINING PROTEIN 8"/>
    <property type="match status" value="1"/>
</dbReference>
<dbReference type="OrthoDB" id="2142533at2759"/>
<dbReference type="InterPro" id="IPR051594">
    <property type="entry name" value="KRIT1/FRMD8"/>
</dbReference>
<organism evidence="3 4">
    <name type="scientific">Oesophagostomum dentatum</name>
    <name type="common">Nodular worm</name>
    <dbReference type="NCBI Taxonomy" id="61180"/>
    <lineage>
        <taxon>Eukaryota</taxon>
        <taxon>Metazoa</taxon>
        <taxon>Ecdysozoa</taxon>
        <taxon>Nematoda</taxon>
        <taxon>Chromadorea</taxon>
        <taxon>Rhabditida</taxon>
        <taxon>Rhabditina</taxon>
        <taxon>Rhabditomorpha</taxon>
        <taxon>Strongyloidea</taxon>
        <taxon>Strongylidae</taxon>
        <taxon>Oesophagostomum</taxon>
    </lineage>
</organism>
<reference evidence="3 4" key="1">
    <citation type="submission" date="2014-03" db="EMBL/GenBank/DDBJ databases">
        <title>Draft genome of the hookworm Oesophagostomum dentatum.</title>
        <authorList>
            <person name="Mitreva M."/>
        </authorList>
    </citation>
    <scope>NUCLEOTIDE SEQUENCE [LARGE SCALE GENOMIC DNA]</scope>
    <source>
        <strain evidence="3 4">OD-Hann</strain>
    </source>
</reference>
<evidence type="ECO:0000313" key="3">
    <source>
        <dbReference type="EMBL" id="KHJ97238.1"/>
    </source>
</evidence>
<dbReference type="Gene3D" id="3.10.20.90">
    <property type="entry name" value="Phosphatidylinositol 3-kinase Catalytic Subunit, Chain A, domain 1"/>
    <property type="match status" value="1"/>
</dbReference>
<keyword evidence="4" id="KW-1185">Reference proteome</keyword>
<dbReference type="AlphaFoldDB" id="A0A0B1TI73"/>
<dbReference type="InterPro" id="IPR000299">
    <property type="entry name" value="FERM_domain"/>
</dbReference>
<dbReference type="InterPro" id="IPR014352">
    <property type="entry name" value="FERM/acyl-CoA-bd_prot_sf"/>
</dbReference>
<dbReference type="PROSITE" id="PS50057">
    <property type="entry name" value="FERM_3"/>
    <property type="match status" value="1"/>
</dbReference>
<sequence length="187" mass="21590">MREVQLKPHHKPYEMRRGWSEVLEKFAESESENRKKEDEPVLYFRRNVQLSEAREQQIVTFCSRALEMLLTDARSSLFLDRCPMPAERAAELAGLGFAMEDGAFDPKLHTVDWLRTHLEDQLPTRMADIIRGPMLLGKALSGFNDLESLVIESWKKGSAILRANGVDEVRRHYLTRLRESTPCYGLV</sequence>
<dbReference type="InterPro" id="IPR035963">
    <property type="entry name" value="FERM_2"/>
</dbReference>
<dbReference type="GO" id="GO:0090090">
    <property type="term" value="P:negative regulation of canonical Wnt signaling pathway"/>
    <property type="evidence" value="ECO:0007669"/>
    <property type="project" value="TreeGrafter"/>
</dbReference>
<name>A0A0B1TI73_OESDE</name>
<evidence type="ECO:0000259" key="2">
    <source>
        <dbReference type="PROSITE" id="PS50057"/>
    </source>
</evidence>
<feature type="domain" description="FERM" evidence="2">
    <location>
        <begin position="1"/>
        <end position="187"/>
    </location>
</feature>
<accession>A0A0B1TI73</accession>
<dbReference type="GO" id="GO:0005886">
    <property type="term" value="C:plasma membrane"/>
    <property type="evidence" value="ECO:0007669"/>
    <property type="project" value="TreeGrafter"/>
</dbReference>
<dbReference type="Proteomes" id="UP000053660">
    <property type="component" value="Unassembled WGS sequence"/>
</dbReference>
<dbReference type="PANTHER" id="PTHR13283">
    <property type="entry name" value="KREV INTERACTION TRAPPED 1-RELATED"/>
    <property type="match status" value="1"/>
</dbReference>
<evidence type="ECO:0000256" key="1">
    <source>
        <dbReference type="ARBA" id="ARBA00039547"/>
    </source>
</evidence>
<evidence type="ECO:0000313" key="4">
    <source>
        <dbReference type="Proteomes" id="UP000053660"/>
    </source>
</evidence>
<dbReference type="SUPFAM" id="SSF47031">
    <property type="entry name" value="Second domain of FERM"/>
    <property type="match status" value="1"/>
</dbReference>
<protein>
    <recommendedName>
        <fullName evidence="1">FERM domain-containing protein 8</fullName>
    </recommendedName>
</protein>
<gene>
    <name evidence="3" type="ORF">OESDEN_02786</name>
</gene>
<proteinExistence type="predicted"/>
<dbReference type="Gene3D" id="1.20.80.10">
    <property type="match status" value="1"/>
</dbReference>